<keyword evidence="2" id="KW-0067">ATP-binding</keyword>
<feature type="domain" description="ABC transporter" evidence="3">
    <location>
        <begin position="475"/>
        <end position="709"/>
    </location>
</feature>
<dbReference type="Gene3D" id="3.40.50.300">
    <property type="entry name" value="P-loop containing nucleotide triphosphate hydrolases"/>
    <property type="match status" value="1"/>
</dbReference>
<dbReference type="GO" id="GO:0016020">
    <property type="term" value="C:membrane"/>
    <property type="evidence" value="ECO:0007669"/>
    <property type="project" value="TreeGrafter"/>
</dbReference>
<dbReference type="PROSITE" id="PS00211">
    <property type="entry name" value="ABC_TRANSPORTER_1"/>
    <property type="match status" value="1"/>
</dbReference>
<dbReference type="SUPFAM" id="SSF52540">
    <property type="entry name" value="P-loop containing nucleoside triphosphate hydrolases"/>
    <property type="match status" value="1"/>
</dbReference>
<dbReference type="GO" id="GO:0016887">
    <property type="term" value="F:ATP hydrolysis activity"/>
    <property type="evidence" value="ECO:0007669"/>
    <property type="project" value="InterPro"/>
</dbReference>
<dbReference type="GO" id="GO:0042626">
    <property type="term" value="F:ATPase-coupled transmembrane transporter activity"/>
    <property type="evidence" value="ECO:0007669"/>
    <property type="project" value="TreeGrafter"/>
</dbReference>
<dbReference type="InterPro" id="IPR003593">
    <property type="entry name" value="AAA+_ATPase"/>
</dbReference>
<dbReference type="InterPro" id="IPR027417">
    <property type="entry name" value="P-loop_NTPase"/>
</dbReference>
<dbReference type="PANTHER" id="PTHR24221">
    <property type="entry name" value="ATP-BINDING CASSETTE SUB-FAMILY B"/>
    <property type="match status" value="1"/>
</dbReference>
<organism evidence="4 5">
    <name type="scientific">Bodo saltans</name>
    <name type="common">Flagellated protozoan</name>
    <dbReference type="NCBI Taxonomy" id="75058"/>
    <lineage>
        <taxon>Eukaryota</taxon>
        <taxon>Discoba</taxon>
        <taxon>Euglenozoa</taxon>
        <taxon>Kinetoplastea</taxon>
        <taxon>Metakinetoplastina</taxon>
        <taxon>Eubodonida</taxon>
        <taxon>Bodonidae</taxon>
        <taxon>Bodo</taxon>
    </lineage>
</organism>
<accession>A0A0S4JMU9</accession>
<proteinExistence type="predicted"/>
<dbReference type="InterPro" id="IPR039421">
    <property type="entry name" value="Type_1_exporter"/>
</dbReference>
<dbReference type="SMART" id="SM00382">
    <property type="entry name" value="AAA"/>
    <property type="match status" value="1"/>
</dbReference>
<evidence type="ECO:0000259" key="3">
    <source>
        <dbReference type="PROSITE" id="PS50893"/>
    </source>
</evidence>
<dbReference type="VEuPathDB" id="TriTrypDB:BSAL_28485"/>
<dbReference type="EMBL" id="CYKH01001860">
    <property type="protein sequence ID" value="CUG90725.1"/>
    <property type="molecule type" value="Genomic_DNA"/>
</dbReference>
<gene>
    <name evidence="4" type="ORF">BSAL_28485</name>
</gene>
<dbReference type="OrthoDB" id="6500128at2759"/>
<sequence length="729" mass="81118">MDEPMRSQPSFQKVCSPSSSKRLTTAVADWMVKGCIEHYGRSVGCLAILGVQMYRGDRFLPLAALSVGIIHSGAWISWLGLGSIWPFASHDFAQQSGTSALLDSIDVSSPPMQAPLCGIRVLLQVTAEKATEQVQQAECGCWPCLSLLLISSSTAFGETGCIPLCDAKLASLQAVENLALMVRKSTNIQRLIASVLHPFAQSIWKYFEYAHNCCLSPVLESLEAKERAQRTSVSVDEYHANERAREFYLDGEETELLTRGASRYLLVSRSFYKLFQPSRYYTLRTLGLDVLHAYREVQEFSTSRQRSMWEVSSAFLDDVNLGDIVLTYVLMSLEEYGHEVVLSLLLRDAIPPWLHPQYSPPLQSTRIVEDRKKSLAQEQLSKLLAYRNIFERIGFGGSLFARAHSGDGSRAKRAKEMEELMNVLPTLQLTHDDEYRQRMNASRIQHMNNTALVRNELIFDESGFIVGGFKLSKGIAFHDVTLTYPGASTVALDGVSFIAEAGTMTAIIGKTGSGKSSLIHLLAGLYRPIGEKWEKSLLLDGIPLAYFSPRYLRKLIAQVPQHPYVNPMFTFAQNIVLFRTATMDQVERAAKLANCESFILSTPLGYHNPAGSNLSGGEKQRLEIARAILEDPQILILDEATSKLDAITEHSIQETFSSLQCTIVAVAHRMATLRSAGKYVVLHEGRVLEVGSHEELIHHSVVDDSSEWSYRKQLQLQSLSTTAADRAKV</sequence>
<keyword evidence="1" id="KW-0547">Nucleotide-binding</keyword>
<dbReference type="GO" id="GO:0005524">
    <property type="term" value="F:ATP binding"/>
    <property type="evidence" value="ECO:0007669"/>
    <property type="project" value="UniProtKB-KW"/>
</dbReference>
<reference evidence="5" key="1">
    <citation type="submission" date="2015-09" db="EMBL/GenBank/DDBJ databases">
        <authorList>
            <consortium name="Pathogen Informatics"/>
        </authorList>
    </citation>
    <scope>NUCLEOTIDE SEQUENCE [LARGE SCALE GENOMIC DNA]</scope>
    <source>
        <strain evidence="5">Lake Konstanz</strain>
    </source>
</reference>
<dbReference type="PANTHER" id="PTHR24221:SF503">
    <property type="entry name" value="MITOCHONDRIAL POTASSIUM CHANNEL ATP-BINDING SUBUNIT"/>
    <property type="match status" value="1"/>
</dbReference>
<dbReference type="Pfam" id="PF00005">
    <property type="entry name" value="ABC_tran"/>
    <property type="match status" value="1"/>
</dbReference>
<evidence type="ECO:0000313" key="5">
    <source>
        <dbReference type="Proteomes" id="UP000051952"/>
    </source>
</evidence>
<name>A0A0S4JMU9_BODSA</name>
<evidence type="ECO:0000256" key="2">
    <source>
        <dbReference type="ARBA" id="ARBA00022840"/>
    </source>
</evidence>
<keyword evidence="5" id="KW-1185">Reference proteome</keyword>
<dbReference type="InterPro" id="IPR017871">
    <property type="entry name" value="ABC_transporter-like_CS"/>
</dbReference>
<dbReference type="Proteomes" id="UP000051952">
    <property type="component" value="Unassembled WGS sequence"/>
</dbReference>
<evidence type="ECO:0000313" key="4">
    <source>
        <dbReference type="EMBL" id="CUG90725.1"/>
    </source>
</evidence>
<dbReference type="InterPro" id="IPR003439">
    <property type="entry name" value="ABC_transporter-like_ATP-bd"/>
</dbReference>
<evidence type="ECO:0000256" key="1">
    <source>
        <dbReference type="ARBA" id="ARBA00022741"/>
    </source>
</evidence>
<dbReference type="AlphaFoldDB" id="A0A0S4JMU9"/>
<dbReference type="PROSITE" id="PS50893">
    <property type="entry name" value="ABC_TRANSPORTER_2"/>
    <property type="match status" value="1"/>
</dbReference>
<protein>
    <submittedName>
        <fullName evidence="4">ABC transporter, putative</fullName>
    </submittedName>
</protein>